<dbReference type="InterPro" id="IPR025662">
    <property type="entry name" value="Sigma_54_int_dom_ATP-bd_1"/>
</dbReference>
<dbReference type="InterPro" id="IPR001789">
    <property type="entry name" value="Sig_transdc_resp-reg_receiver"/>
</dbReference>
<dbReference type="PANTHER" id="PTHR32071:SF100">
    <property type="entry name" value="RESPONSE REGULATOR PROTEIN PILR"/>
    <property type="match status" value="1"/>
</dbReference>
<evidence type="ECO:0000256" key="7">
    <source>
        <dbReference type="SAM" id="MobiDB-lite"/>
    </source>
</evidence>
<keyword evidence="4" id="KW-0238">DNA-binding</keyword>
<protein>
    <submittedName>
        <fullName evidence="10">Sigma-54 dependent transcriptional regulator</fullName>
    </submittedName>
</protein>
<keyword evidence="1" id="KW-0547">Nucleotide-binding</keyword>
<keyword evidence="2" id="KW-0067">ATP-binding</keyword>
<feature type="compositionally biased region" description="Basic and acidic residues" evidence="7">
    <location>
        <begin position="409"/>
        <end position="422"/>
    </location>
</feature>
<dbReference type="SUPFAM" id="SSF52540">
    <property type="entry name" value="P-loop containing nucleoside triphosphate hydrolases"/>
    <property type="match status" value="1"/>
</dbReference>
<dbReference type="Gene3D" id="3.40.50.300">
    <property type="entry name" value="P-loop containing nucleotide triphosphate hydrolases"/>
    <property type="match status" value="1"/>
</dbReference>
<evidence type="ECO:0000256" key="4">
    <source>
        <dbReference type="ARBA" id="ARBA00023125"/>
    </source>
</evidence>
<evidence type="ECO:0000256" key="5">
    <source>
        <dbReference type="ARBA" id="ARBA00023163"/>
    </source>
</evidence>
<dbReference type="GO" id="GO:0000160">
    <property type="term" value="P:phosphorelay signal transduction system"/>
    <property type="evidence" value="ECO:0007669"/>
    <property type="project" value="InterPro"/>
</dbReference>
<dbReference type="PROSITE" id="PS00688">
    <property type="entry name" value="SIGMA54_INTERACT_3"/>
    <property type="match status" value="1"/>
</dbReference>
<keyword evidence="3" id="KW-0805">Transcription regulation</keyword>
<feature type="region of interest" description="Disordered" evidence="7">
    <location>
        <begin position="125"/>
        <end position="145"/>
    </location>
</feature>
<evidence type="ECO:0000256" key="3">
    <source>
        <dbReference type="ARBA" id="ARBA00023015"/>
    </source>
</evidence>
<dbReference type="Proteomes" id="UP001301326">
    <property type="component" value="Chromosome"/>
</dbReference>
<dbReference type="InterPro" id="IPR011006">
    <property type="entry name" value="CheY-like_superfamily"/>
</dbReference>
<proteinExistence type="predicted"/>
<dbReference type="InterPro" id="IPR009057">
    <property type="entry name" value="Homeodomain-like_sf"/>
</dbReference>
<dbReference type="FunFam" id="3.40.50.300:FF:000006">
    <property type="entry name" value="DNA-binding transcriptional regulator NtrC"/>
    <property type="match status" value="1"/>
</dbReference>
<dbReference type="InterPro" id="IPR027417">
    <property type="entry name" value="P-loop_NTPase"/>
</dbReference>
<dbReference type="GO" id="GO:0005524">
    <property type="term" value="F:ATP binding"/>
    <property type="evidence" value="ECO:0007669"/>
    <property type="project" value="UniProtKB-KW"/>
</dbReference>
<dbReference type="PRINTS" id="PR01590">
    <property type="entry name" value="HTHFIS"/>
</dbReference>
<accession>A0AA95HDK8</accession>
<dbReference type="GO" id="GO:0043565">
    <property type="term" value="F:sequence-specific DNA binding"/>
    <property type="evidence" value="ECO:0007669"/>
    <property type="project" value="InterPro"/>
</dbReference>
<feature type="domain" description="Response regulatory" evidence="9">
    <location>
        <begin position="5"/>
        <end position="119"/>
    </location>
</feature>
<dbReference type="GO" id="GO:0006355">
    <property type="term" value="P:regulation of DNA-templated transcription"/>
    <property type="evidence" value="ECO:0007669"/>
    <property type="project" value="InterPro"/>
</dbReference>
<dbReference type="Gene3D" id="3.40.50.2300">
    <property type="match status" value="1"/>
</dbReference>
<dbReference type="KEGG" id="tput:QJT81_04925"/>
<dbReference type="InterPro" id="IPR058031">
    <property type="entry name" value="AAA_lid_NorR"/>
</dbReference>
<sequence>MTEQTVLIIDDEPDIRELLEITLLRMGLDTITAGNVENALSQIENYHPHLCLTDMKLPDGSGIDIVRYLQKNHPHIPVAVITAFGSMDTAVEALKAGAYDFVSKPVDLPKLRELIQTALKLSAGKGKQPVPANDDSDTHSSSILGNSPAMQQLKATIHKLARSQAPVYIHGESGSGKELVAHQIHQQGSRGKAPFVPVNCGAIPENLMESEFFGHKKGSFTGAMADKQGLFQAAHKGTLFLDEVADLPLTMQVKLLRAIQEGAVKPVGGLEEIPVDVRILSATHKSLEHEVAAGHFRQDLYYRLNVIKLKVPPLRERQEDILLLADFFLQKIAERWQMPPIRLSPAARQELGAYGFPGNVRELENVLERASTLCDNNTIQPDDLQLPVEANMTACAVTPLPNPSPARGEGLEEKEKKSRGEVEALPAWNPVDEEAERDLILRALEQTRWNRTKAAEVLGMSFRQLRYRIQKYGLDEG</sequence>
<keyword evidence="6" id="KW-0597">Phosphoprotein</keyword>
<dbReference type="InterPro" id="IPR025944">
    <property type="entry name" value="Sigma_54_int_dom_CS"/>
</dbReference>
<dbReference type="Pfam" id="PF00158">
    <property type="entry name" value="Sigma54_activat"/>
    <property type="match status" value="1"/>
</dbReference>
<evidence type="ECO:0000256" key="2">
    <source>
        <dbReference type="ARBA" id="ARBA00022840"/>
    </source>
</evidence>
<feature type="region of interest" description="Disordered" evidence="7">
    <location>
        <begin position="399"/>
        <end position="422"/>
    </location>
</feature>
<dbReference type="AlphaFoldDB" id="A0AA95HDK8"/>
<reference evidence="10" key="1">
    <citation type="journal article" date="2023" name="Int. J. Mol. Sci.">
        <title>Metagenomics Revealed a New Genus 'Candidatus Thiocaldithrix dubininis' gen. nov., sp. nov. and a New Species 'Candidatus Thiothrix putei' sp. nov. in the Family Thiotrichaceae, Some Members of Which Have Traits of Both Na+- and H+-Motive Energetics.</title>
        <authorList>
            <person name="Ravin N.V."/>
            <person name="Muntyan M.S."/>
            <person name="Smolyakov D.D."/>
            <person name="Rudenko T.S."/>
            <person name="Beletsky A.V."/>
            <person name="Mardanov A.V."/>
            <person name="Grabovich M.Y."/>
        </authorList>
    </citation>
    <scope>NUCLEOTIDE SEQUENCE</scope>
    <source>
        <strain evidence="10">GKL-02</strain>
    </source>
</reference>
<feature type="domain" description="Sigma-54 factor interaction" evidence="8">
    <location>
        <begin position="143"/>
        <end position="372"/>
    </location>
</feature>
<dbReference type="Gene3D" id="1.10.10.60">
    <property type="entry name" value="Homeodomain-like"/>
    <property type="match status" value="1"/>
</dbReference>
<dbReference type="Pfam" id="PF25601">
    <property type="entry name" value="AAA_lid_14"/>
    <property type="match status" value="1"/>
</dbReference>
<dbReference type="PROSITE" id="PS50110">
    <property type="entry name" value="RESPONSE_REGULATORY"/>
    <property type="match status" value="1"/>
</dbReference>
<dbReference type="SMART" id="SM00382">
    <property type="entry name" value="AAA"/>
    <property type="match status" value="1"/>
</dbReference>
<dbReference type="PANTHER" id="PTHR32071">
    <property type="entry name" value="TRANSCRIPTIONAL REGULATORY PROTEIN"/>
    <property type="match status" value="1"/>
</dbReference>
<dbReference type="InterPro" id="IPR003593">
    <property type="entry name" value="AAA+_ATPase"/>
</dbReference>
<dbReference type="SUPFAM" id="SSF46689">
    <property type="entry name" value="Homeodomain-like"/>
    <property type="match status" value="1"/>
</dbReference>
<dbReference type="PROSITE" id="PS00675">
    <property type="entry name" value="SIGMA54_INTERACT_1"/>
    <property type="match status" value="1"/>
</dbReference>
<organism evidence="10">
    <name type="scientific">Candidatus Thiothrix putei</name>
    <dbReference type="NCBI Taxonomy" id="3080811"/>
    <lineage>
        <taxon>Bacteria</taxon>
        <taxon>Pseudomonadati</taxon>
        <taxon>Pseudomonadota</taxon>
        <taxon>Gammaproteobacteria</taxon>
        <taxon>Thiotrichales</taxon>
        <taxon>Thiotrichaceae</taxon>
        <taxon>Thiothrix</taxon>
    </lineage>
</organism>
<dbReference type="InterPro" id="IPR002078">
    <property type="entry name" value="Sigma_54_int"/>
</dbReference>
<dbReference type="EMBL" id="CP124756">
    <property type="protein sequence ID" value="WGZ95332.1"/>
    <property type="molecule type" value="Genomic_DNA"/>
</dbReference>
<dbReference type="InterPro" id="IPR002197">
    <property type="entry name" value="HTH_Fis"/>
</dbReference>
<gene>
    <name evidence="10" type="ORF">QJT81_04925</name>
</gene>
<evidence type="ECO:0000256" key="6">
    <source>
        <dbReference type="PROSITE-ProRule" id="PRU00169"/>
    </source>
</evidence>
<evidence type="ECO:0000313" key="10">
    <source>
        <dbReference type="EMBL" id="WGZ95332.1"/>
    </source>
</evidence>
<dbReference type="SUPFAM" id="SSF52172">
    <property type="entry name" value="CheY-like"/>
    <property type="match status" value="1"/>
</dbReference>
<evidence type="ECO:0000259" key="8">
    <source>
        <dbReference type="PROSITE" id="PS50045"/>
    </source>
</evidence>
<keyword evidence="5" id="KW-0804">Transcription</keyword>
<dbReference type="Gene3D" id="1.10.8.60">
    <property type="match status" value="1"/>
</dbReference>
<dbReference type="SMART" id="SM00448">
    <property type="entry name" value="REC"/>
    <property type="match status" value="1"/>
</dbReference>
<dbReference type="InterPro" id="IPR025943">
    <property type="entry name" value="Sigma_54_int_dom_ATP-bd_2"/>
</dbReference>
<dbReference type="PROSITE" id="PS50045">
    <property type="entry name" value="SIGMA54_INTERACT_4"/>
    <property type="match status" value="1"/>
</dbReference>
<dbReference type="Pfam" id="PF00072">
    <property type="entry name" value="Response_reg"/>
    <property type="match status" value="1"/>
</dbReference>
<reference evidence="10" key="2">
    <citation type="submission" date="2023-04" db="EMBL/GenBank/DDBJ databases">
        <authorList>
            <person name="Beletskiy A.V."/>
            <person name="Mardanov A.V."/>
            <person name="Ravin N.V."/>
        </authorList>
    </citation>
    <scope>NUCLEOTIDE SEQUENCE</scope>
    <source>
        <strain evidence="10">GKL-02</strain>
    </source>
</reference>
<evidence type="ECO:0000259" key="9">
    <source>
        <dbReference type="PROSITE" id="PS50110"/>
    </source>
</evidence>
<feature type="modified residue" description="4-aspartylphosphate" evidence="6">
    <location>
        <position position="54"/>
    </location>
</feature>
<dbReference type="PROSITE" id="PS00676">
    <property type="entry name" value="SIGMA54_INTERACT_2"/>
    <property type="match status" value="1"/>
</dbReference>
<name>A0AA95HDK8_9GAMM</name>
<evidence type="ECO:0000256" key="1">
    <source>
        <dbReference type="ARBA" id="ARBA00022741"/>
    </source>
</evidence>
<dbReference type="Pfam" id="PF02954">
    <property type="entry name" value="HTH_8"/>
    <property type="match status" value="1"/>
</dbReference>
<dbReference type="CDD" id="cd00009">
    <property type="entry name" value="AAA"/>
    <property type="match status" value="1"/>
</dbReference>